<gene>
    <name evidence="1" type="ORF">Pan189_23700</name>
</gene>
<keyword evidence="2" id="KW-1185">Reference proteome</keyword>
<dbReference type="AlphaFoldDB" id="A0A517R278"/>
<evidence type="ECO:0000313" key="2">
    <source>
        <dbReference type="Proteomes" id="UP000317318"/>
    </source>
</evidence>
<dbReference type="Proteomes" id="UP000317318">
    <property type="component" value="Chromosome"/>
</dbReference>
<sequence>MPPVEFESEFRVFAIDDGTVDFLLRLSRLVTELNVVELSKRRFSRDGVTVVDLGVRVSAVNKHWFDADAKAPGITMEYEQVV</sequence>
<dbReference type="KEGG" id="svp:Pan189_23700"/>
<organism evidence="1 2">
    <name type="scientific">Stratiformator vulcanicus</name>
    <dbReference type="NCBI Taxonomy" id="2527980"/>
    <lineage>
        <taxon>Bacteria</taxon>
        <taxon>Pseudomonadati</taxon>
        <taxon>Planctomycetota</taxon>
        <taxon>Planctomycetia</taxon>
        <taxon>Planctomycetales</taxon>
        <taxon>Planctomycetaceae</taxon>
        <taxon>Stratiformator</taxon>
    </lineage>
</organism>
<reference evidence="1 2" key="1">
    <citation type="submission" date="2019-02" db="EMBL/GenBank/DDBJ databases">
        <title>Deep-cultivation of Planctomycetes and their phenomic and genomic characterization uncovers novel biology.</title>
        <authorList>
            <person name="Wiegand S."/>
            <person name="Jogler M."/>
            <person name="Boedeker C."/>
            <person name="Pinto D."/>
            <person name="Vollmers J."/>
            <person name="Rivas-Marin E."/>
            <person name="Kohn T."/>
            <person name="Peeters S.H."/>
            <person name="Heuer A."/>
            <person name="Rast P."/>
            <person name="Oberbeckmann S."/>
            <person name="Bunk B."/>
            <person name="Jeske O."/>
            <person name="Meyerdierks A."/>
            <person name="Storesund J.E."/>
            <person name="Kallscheuer N."/>
            <person name="Luecker S."/>
            <person name="Lage O.M."/>
            <person name="Pohl T."/>
            <person name="Merkel B.J."/>
            <person name="Hornburger P."/>
            <person name="Mueller R.-W."/>
            <person name="Bruemmer F."/>
            <person name="Labrenz M."/>
            <person name="Spormann A.M."/>
            <person name="Op den Camp H."/>
            <person name="Overmann J."/>
            <person name="Amann R."/>
            <person name="Jetten M.S.M."/>
            <person name="Mascher T."/>
            <person name="Medema M.H."/>
            <person name="Devos D.P."/>
            <person name="Kaster A.-K."/>
            <person name="Ovreas L."/>
            <person name="Rohde M."/>
            <person name="Galperin M.Y."/>
            <person name="Jogler C."/>
        </authorList>
    </citation>
    <scope>NUCLEOTIDE SEQUENCE [LARGE SCALE GENOMIC DNA]</scope>
    <source>
        <strain evidence="1 2">Pan189</strain>
    </source>
</reference>
<evidence type="ECO:0000313" key="1">
    <source>
        <dbReference type="EMBL" id="QDT37986.1"/>
    </source>
</evidence>
<dbReference type="EMBL" id="CP036268">
    <property type="protein sequence ID" value="QDT37986.1"/>
    <property type="molecule type" value="Genomic_DNA"/>
</dbReference>
<dbReference type="RefSeq" id="WP_145364054.1">
    <property type="nucleotide sequence ID" value="NZ_CP036268.1"/>
</dbReference>
<name>A0A517R278_9PLAN</name>
<accession>A0A517R278</accession>
<protein>
    <submittedName>
        <fullName evidence="1">Uncharacterized protein</fullName>
    </submittedName>
</protein>
<proteinExistence type="predicted"/>